<dbReference type="GO" id="GO:0006633">
    <property type="term" value="P:fatty acid biosynthetic process"/>
    <property type="evidence" value="ECO:0007669"/>
    <property type="project" value="InterPro"/>
</dbReference>
<dbReference type="InterPro" id="IPR020806">
    <property type="entry name" value="PKS_PP-bd"/>
</dbReference>
<dbReference type="InterPro" id="IPR036736">
    <property type="entry name" value="ACP-like_sf"/>
</dbReference>
<dbReference type="InterPro" id="IPR036291">
    <property type="entry name" value="NAD(P)-bd_dom_sf"/>
</dbReference>
<proteinExistence type="predicted"/>
<feature type="domain" description="Carrier" evidence="12">
    <location>
        <begin position="1731"/>
        <end position="1806"/>
    </location>
</feature>
<organism evidence="15 16">
    <name type="scientific">Streptomyces bingchenggensis (strain BCW-1)</name>
    <dbReference type="NCBI Taxonomy" id="749414"/>
    <lineage>
        <taxon>Bacteria</taxon>
        <taxon>Bacillati</taxon>
        <taxon>Actinomycetota</taxon>
        <taxon>Actinomycetes</taxon>
        <taxon>Kitasatosporales</taxon>
        <taxon>Streptomycetaceae</taxon>
        <taxon>Streptomyces</taxon>
    </lineage>
</organism>
<dbReference type="Gene3D" id="3.30.70.3290">
    <property type="match status" value="1"/>
</dbReference>
<feature type="region of interest" description="C-terminal hotdog fold" evidence="9">
    <location>
        <begin position="1088"/>
        <end position="1227"/>
    </location>
</feature>
<dbReference type="GO" id="GO:0004315">
    <property type="term" value="F:3-oxoacyl-[acyl-carrier-protein] synthase activity"/>
    <property type="evidence" value="ECO:0007669"/>
    <property type="project" value="InterPro"/>
</dbReference>
<dbReference type="InterPro" id="IPR049551">
    <property type="entry name" value="PKS_DH_C"/>
</dbReference>
<dbReference type="InterPro" id="IPR006162">
    <property type="entry name" value="Ppantetheine_attach_site"/>
</dbReference>
<evidence type="ECO:0000256" key="5">
    <source>
        <dbReference type="ARBA" id="ARBA00022679"/>
    </source>
</evidence>
<evidence type="ECO:0000256" key="7">
    <source>
        <dbReference type="ARBA" id="ARBA00023268"/>
    </source>
</evidence>
<evidence type="ECO:0000313" key="15">
    <source>
        <dbReference type="EMBL" id="ADI04507.1"/>
    </source>
</evidence>
<dbReference type="PATRIC" id="fig|749414.3.peg.1421"/>
<dbReference type="Gene3D" id="3.40.50.720">
    <property type="entry name" value="NAD(P)-binding Rossmann-like Domain"/>
    <property type="match status" value="1"/>
</dbReference>
<feature type="domain" description="PKS/mFAS DH" evidence="14">
    <location>
        <begin position="951"/>
        <end position="1227"/>
    </location>
</feature>
<dbReference type="InterPro" id="IPR014031">
    <property type="entry name" value="Ketoacyl_synth_C"/>
</dbReference>
<feature type="active site" description="Proton acceptor; for dehydratase activity" evidence="9">
    <location>
        <position position="983"/>
    </location>
</feature>
<dbReference type="SMART" id="SM00827">
    <property type="entry name" value="PKS_AT"/>
    <property type="match status" value="1"/>
</dbReference>
<dbReference type="InterPro" id="IPR015083">
    <property type="entry name" value="NorB/c/GfsB-D-like_docking"/>
</dbReference>
<protein>
    <submittedName>
        <fullName evidence="15">Putative type I polyketide synthase</fullName>
    </submittedName>
</protein>
<keyword evidence="10" id="KW-0175">Coiled coil</keyword>
<dbReference type="Gene3D" id="3.40.366.10">
    <property type="entry name" value="Malonyl-Coenzyme A Acyl Carrier Protein, domain 2"/>
    <property type="match status" value="1"/>
</dbReference>
<dbReference type="KEGG" id="sbh:SBI_01386"/>
<dbReference type="InterPro" id="IPR020841">
    <property type="entry name" value="PKS_Beta-ketoAc_synthase_dom"/>
</dbReference>
<gene>
    <name evidence="15" type="primary">pks5-6</name>
    <name evidence="15" type="ordered locus">SBI_01386</name>
</gene>
<dbReference type="CDD" id="cd08956">
    <property type="entry name" value="KR_3_FAS_SDR_x"/>
    <property type="match status" value="1"/>
</dbReference>
<evidence type="ECO:0000256" key="4">
    <source>
        <dbReference type="ARBA" id="ARBA00022553"/>
    </source>
</evidence>
<dbReference type="InterPro" id="IPR050091">
    <property type="entry name" value="PKS_NRPS_Biosynth_Enz"/>
</dbReference>
<dbReference type="FunFam" id="3.40.366.10:FF:000002">
    <property type="entry name" value="Probable polyketide synthase 2"/>
    <property type="match status" value="1"/>
</dbReference>
<dbReference type="eggNOG" id="COG1028">
    <property type="taxonomic scope" value="Bacteria"/>
</dbReference>
<dbReference type="FunFam" id="1.10.1200.10:FF:000007">
    <property type="entry name" value="Probable polyketide synthase pks17"/>
    <property type="match status" value="1"/>
</dbReference>
<dbReference type="SUPFAM" id="SSF53901">
    <property type="entry name" value="Thiolase-like"/>
    <property type="match status" value="1"/>
</dbReference>
<dbReference type="GO" id="GO:0033068">
    <property type="term" value="P:macrolide biosynthetic process"/>
    <property type="evidence" value="ECO:0007669"/>
    <property type="project" value="UniProtKB-ARBA"/>
</dbReference>
<dbReference type="PROSITE" id="PS00012">
    <property type="entry name" value="PHOSPHOPANTETHEINE"/>
    <property type="match status" value="1"/>
</dbReference>
<dbReference type="Gene3D" id="3.40.47.10">
    <property type="match status" value="1"/>
</dbReference>
<evidence type="ECO:0000256" key="11">
    <source>
        <dbReference type="SAM" id="MobiDB-lite"/>
    </source>
</evidence>
<evidence type="ECO:0000259" key="13">
    <source>
        <dbReference type="PROSITE" id="PS52004"/>
    </source>
</evidence>
<dbReference type="InterPro" id="IPR032821">
    <property type="entry name" value="PKS_assoc"/>
</dbReference>
<dbReference type="SMART" id="SM00826">
    <property type="entry name" value="PKS_DH"/>
    <property type="match status" value="1"/>
</dbReference>
<sequence>MDSEDKLREYLKRATADLRKARRRVRELQEPQPIAIVGMACRYPGGASSPEELWGMVASGRDAISDFPDNRGWDLEGIYDPDADAEGKTYVRQSGFLHGAGDFDADFFGINPREALAMDPQQRLLLETSWEALERAGIAPTSVKGQRVGVFVGAATIDYVTGRQRVPEGLEGYTGTGSFASVISGRVAYALGLEGPAVSVDTACSSSLVALHLAVQALRDGDCTMALTGGAAIMPTLAGFVAFSRQRVLSPDGRCRSFAAGADGFGPSEGAGVLLLERLSDARRRGHRVLAVIRGTAINQDGASNGLTAPNGPSQERVIRDALATARLSGDQVDAVEAHGTGTHLGDPIEAHALLATYGQGRPEGKPLRLGSVKSNIGHAAHAAGVAGVIKMVMALRHRVLPRTLHVDAPSPHIDWSAGAVELLTEPMPWERDGHPRRAGVSAFGISGTNAHVILEEAPEQDDVHPAEPAGSQDTPPTAVATAAPTGTPRLELPVVPWPVSARSDAALRAQAGRLASYAAGREDLSLPDLGWSLTSTRAAMERRGVVLAADRDDALRALAALAEGVPVANVVTGAARAGAPRVAFVFPGQGSQWRGMAAELLKSSPVFAERLAACDAALRPYLGRSVTEAVRGEGDAADLDDVVVVQSALWAVMVSLAAVWRSVGVEPAAVIGHSQGEFAAAAVAGALTLEDAAKGVALRARAIAEGLSGRGGMVSVPLTADEVLTRIAPCAPRVSVASVNGPSSTVVSGEPEALDELLAACAADGVRARRIAVDYASHSAQVEAIRDRVVEALKDIRPRTADIPFYSTVTGGLFDTEGLDAEYWYTNLRRTVRFDEAVRALLADGYRFFVESSAHPVLTVGLQETFEDAGADASALGTIRRDDGGAERFLASLAEGYVRGLPVDWDAVFTGSGAARTELPTYAFQREHFWLDAEYDTADAAGLGLDPAGHPLLGAAVQVAGEDQLLLTGRLSRHTHPWLADHAVGGMILLPGTAFVELALRAGEEAGCAALEELALGAPLVIPEQGGVLVQVLVGAPDESGRRTVAVHSRAQDTGDGAPWTRNAVGTLVAEAADAGQKLSVWPPAGAEPVDLDGFYDRAVGSDYWIGPAFQGLRAAWRRGDEVFAEVALADELRGDADRFGLHPALLDGVFQAMSLGGFLKTAGSALMPFSWRGVSLLAQGPRTVRARLRSAGTDAVAVEVADASGAPVASVESLAFRPVSVDQLRRGQDGYDNSLFRLDWKPLPLPASDASATAQAWPLVSAGEIRPSWSEGFMAAGASIHADVDELGAAIDGGGPVPEFGVHFRPLGGGVGVGLARRARGATVRGLALVQQWLAEPRLTGARLVVTTRRAVATSEHEIVLDLANAPLWGLIRSAQSEHPGRFLLVDVDNEDASRAVFQWAVAAAAEAGEGQVAIRKGEVLVPRLARVRPQDGSKDPAPPAFAEGGTVLISGASGSLGLMVARHLVAEHGVRHLLLLSRRGLESPGAAELQEELAGLGATATWAACDVADRDAVAAALALVPDEHPLTAVIQSAAIVDDGVVEGMTPERVERVMAAKVDGTLHLHDLTQETDLAQFIVFSAGAGLIGNPGQANYAAANAFQDAFVTHRRAQGLPAMAVAWGYWEAESGLTAGMNDAQIERFRLGGAQPMSAAHGLGLFDLARAYDQPLALGSKLDPSVLQAQAAAGVLPRLLHGLVRARARRAADGAAPAEAATLLPRLAALPAERRLETLTETVRGHAAAVLGHSTVDTVRADRAFQDLGFDSLTAVELRNRLNALSGLRLPATLIFDYPTPDALARYLLAEFTDELGGPPGGAAAGDMPDATEEAEVRAALAAVPIGELRAAGVLDTLLRLARDGAVRTAADEGLAAADEAHAIATMDVGDLVRMALEDTDN</sequence>
<evidence type="ECO:0000259" key="14">
    <source>
        <dbReference type="PROSITE" id="PS52019"/>
    </source>
</evidence>
<evidence type="ECO:0000256" key="3">
    <source>
        <dbReference type="ARBA" id="ARBA00022450"/>
    </source>
</evidence>
<dbReference type="RefSeq" id="WP_014173986.1">
    <property type="nucleotide sequence ID" value="NC_016582.1"/>
</dbReference>
<comment type="pathway">
    <text evidence="2">Antibiotic biosynthesis.</text>
</comment>
<evidence type="ECO:0000256" key="8">
    <source>
        <dbReference type="ARBA" id="ARBA00023315"/>
    </source>
</evidence>
<dbReference type="SUPFAM" id="SSF55048">
    <property type="entry name" value="Probable ACP-binding domain of malonyl-CoA ACP transacylase"/>
    <property type="match status" value="1"/>
</dbReference>
<dbReference type="PROSITE" id="PS52004">
    <property type="entry name" value="KS3_2"/>
    <property type="match status" value="1"/>
</dbReference>
<dbReference type="PROSITE" id="PS50075">
    <property type="entry name" value="CARRIER"/>
    <property type="match status" value="1"/>
</dbReference>
<dbReference type="InterPro" id="IPR049900">
    <property type="entry name" value="PKS_mFAS_DH"/>
</dbReference>
<dbReference type="Pfam" id="PF00550">
    <property type="entry name" value="PP-binding"/>
    <property type="match status" value="1"/>
</dbReference>
<evidence type="ECO:0000256" key="9">
    <source>
        <dbReference type="PROSITE-ProRule" id="PRU01363"/>
    </source>
</evidence>
<dbReference type="Pfam" id="PF00698">
    <property type="entry name" value="Acyl_transf_1"/>
    <property type="match status" value="1"/>
</dbReference>
<evidence type="ECO:0000313" key="16">
    <source>
        <dbReference type="Proteomes" id="UP000000377"/>
    </source>
</evidence>
<reference evidence="15 16" key="1">
    <citation type="journal article" date="2010" name="J. Bacteriol.">
        <title>Genome sequence of the milbemycin-producing bacterium Streptomyces bingchenggensis.</title>
        <authorList>
            <person name="Wang X.J."/>
            <person name="Yan Y.J."/>
            <person name="Zhang B."/>
            <person name="An J."/>
            <person name="Wang J.J."/>
            <person name="Tian J."/>
            <person name="Jiang L."/>
            <person name="Chen Y.H."/>
            <person name="Huang S.X."/>
            <person name="Yin M."/>
            <person name="Zhang J."/>
            <person name="Gao A.L."/>
            <person name="Liu C.X."/>
            <person name="Zhu Z.X."/>
            <person name="Xiang W.S."/>
        </authorList>
    </citation>
    <scope>NUCLEOTIDE SEQUENCE [LARGE SCALE GENOMIC DNA]</scope>
    <source>
        <strain evidence="15 16">BCW-1</strain>
    </source>
</reference>
<feature type="region of interest" description="Disordered" evidence="11">
    <location>
        <begin position="460"/>
        <end position="493"/>
    </location>
</feature>
<dbReference type="InterPro" id="IPR016035">
    <property type="entry name" value="Acyl_Trfase/lysoPLipase"/>
</dbReference>
<dbReference type="STRING" id="749414.SBI_01386"/>
<dbReference type="InterPro" id="IPR036299">
    <property type="entry name" value="Polyketide_synth_docking_sf"/>
</dbReference>
<dbReference type="SUPFAM" id="SSF47336">
    <property type="entry name" value="ACP-like"/>
    <property type="match status" value="1"/>
</dbReference>
<dbReference type="PROSITE" id="PS00606">
    <property type="entry name" value="KS3_1"/>
    <property type="match status" value="1"/>
</dbReference>
<dbReference type="SUPFAM" id="SSF51735">
    <property type="entry name" value="NAD(P)-binding Rossmann-fold domains"/>
    <property type="match status" value="2"/>
</dbReference>
<dbReference type="InterPro" id="IPR001227">
    <property type="entry name" value="Ac_transferase_dom_sf"/>
</dbReference>
<keyword evidence="8" id="KW-0012">Acyltransferase</keyword>
<evidence type="ECO:0000256" key="10">
    <source>
        <dbReference type="SAM" id="Coils"/>
    </source>
</evidence>
<dbReference type="InterPro" id="IPR018201">
    <property type="entry name" value="Ketoacyl_synth_AS"/>
</dbReference>
<keyword evidence="7" id="KW-0511">Multifunctional enzyme</keyword>
<comment type="cofactor">
    <cofactor evidence="1">
        <name>pantetheine 4'-phosphate</name>
        <dbReference type="ChEBI" id="CHEBI:47942"/>
    </cofactor>
</comment>
<dbReference type="InterPro" id="IPR049552">
    <property type="entry name" value="PKS_DH_N"/>
</dbReference>
<dbReference type="EMBL" id="CP002047">
    <property type="protein sequence ID" value="ADI04507.1"/>
    <property type="molecule type" value="Genomic_DNA"/>
</dbReference>
<dbReference type="FunFam" id="3.40.47.10:FF:000019">
    <property type="entry name" value="Polyketide synthase type I"/>
    <property type="match status" value="1"/>
</dbReference>
<keyword evidence="3" id="KW-0596">Phosphopantetheine</keyword>
<evidence type="ECO:0000259" key="12">
    <source>
        <dbReference type="PROSITE" id="PS50075"/>
    </source>
</evidence>
<feature type="coiled-coil region" evidence="10">
    <location>
        <begin position="4"/>
        <end position="31"/>
    </location>
</feature>
<dbReference type="InterPro" id="IPR020807">
    <property type="entry name" value="PKS_DH"/>
</dbReference>
<dbReference type="PROSITE" id="PS52019">
    <property type="entry name" value="PKS_MFAS_DH"/>
    <property type="match status" value="1"/>
</dbReference>
<evidence type="ECO:0000256" key="1">
    <source>
        <dbReference type="ARBA" id="ARBA00001957"/>
    </source>
</evidence>
<dbReference type="GO" id="GO:0031177">
    <property type="term" value="F:phosphopantetheine binding"/>
    <property type="evidence" value="ECO:0007669"/>
    <property type="project" value="InterPro"/>
</dbReference>
<dbReference type="PANTHER" id="PTHR43775:SF51">
    <property type="entry name" value="INACTIVE PHENOLPHTHIOCEROL SYNTHESIS POLYKETIDE SYNTHASE TYPE I PKS1-RELATED"/>
    <property type="match status" value="1"/>
</dbReference>
<dbReference type="SUPFAM" id="SSF52151">
    <property type="entry name" value="FabD/lysophospholipase-like"/>
    <property type="match status" value="1"/>
</dbReference>
<dbReference type="PANTHER" id="PTHR43775">
    <property type="entry name" value="FATTY ACID SYNTHASE"/>
    <property type="match status" value="1"/>
</dbReference>
<dbReference type="InterPro" id="IPR014030">
    <property type="entry name" value="Ketoacyl_synth_N"/>
</dbReference>
<dbReference type="Pfam" id="PF08990">
    <property type="entry name" value="Docking"/>
    <property type="match status" value="1"/>
</dbReference>
<dbReference type="Gene3D" id="3.10.129.110">
    <property type="entry name" value="Polyketide synthase dehydratase"/>
    <property type="match status" value="1"/>
</dbReference>
<dbReference type="Pfam" id="PF00109">
    <property type="entry name" value="ketoacyl-synt"/>
    <property type="match status" value="1"/>
</dbReference>
<dbReference type="InterPro" id="IPR009081">
    <property type="entry name" value="PP-bd_ACP"/>
</dbReference>
<dbReference type="Proteomes" id="UP000000377">
    <property type="component" value="Chromosome"/>
</dbReference>
<dbReference type="Pfam" id="PF08659">
    <property type="entry name" value="KR"/>
    <property type="match status" value="1"/>
</dbReference>
<keyword evidence="5" id="KW-0808">Transferase</keyword>
<dbReference type="SUPFAM" id="SSF101173">
    <property type="entry name" value="Docking domain B of the erythromycin polyketide synthase (DEBS)"/>
    <property type="match status" value="1"/>
</dbReference>
<dbReference type="SMART" id="SM00823">
    <property type="entry name" value="PKS_PP"/>
    <property type="match status" value="1"/>
</dbReference>
<evidence type="ECO:0000256" key="6">
    <source>
        <dbReference type="ARBA" id="ARBA00023194"/>
    </source>
</evidence>
<dbReference type="InterPro" id="IPR013968">
    <property type="entry name" value="PKS_KR"/>
</dbReference>
<feature type="region of interest" description="N-terminal hotdog fold" evidence="9">
    <location>
        <begin position="951"/>
        <end position="1076"/>
    </location>
</feature>
<dbReference type="Pfam" id="PF22953">
    <property type="entry name" value="SpnB_Rossmann"/>
    <property type="match status" value="1"/>
</dbReference>
<name>D7CC12_STRBB</name>
<dbReference type="InterPro" id="IPR016039">
    <property type="entry name" value="Thiolase-like"/>
</dbReference>
<dbReference type="Pfam" id="PF14765">
    <property type="entry name" value="PS-DH"/>
    <property type="match status" value="1"/>
</dbReference>
<keyword evidence="6" id="KW-0045">Antibiotic biosynthesis</keyword>
<evidence type="ECO:0000256" key="2">
    <source>
        <dbReference type="ARBA" id="ARBA00004792"/>
    </source>
</evidence>
<dbReference type="SMART" id="SM00825">
    <property type="entry name" value="PKS_KS"/>
    <property type="match status" value="1"/>
</dbReference>
<dbReference type="HOGENOM" id="CLU_000022_35_2_11"/>
<dbReference type="CDD" id="cd00833">
    <property type="entry name" value="PKS"/>
    <property type="match status" value="1"/>
</dbReference>
<dbReference type="Pfam" id="PF02801">
    <property type="entry name" value="Ketoacyl-synt_C"/>
    <property type="match status" value="1"/>
</dbReference>
<dbReference type="InterPro" id="IPR016036">
    <property type="entry name" value="Malonyl_transacylase_ACP-bd"/>
</dbReference>
<dbReference type="SMART" id="SM01294">
    <property type="entry name" value="PKS_PP_betabranch"/>
    <property type="match status" value="1"/>
</dbReference>
<dbReference type="eggNOG" id="COG3321">
    <property type="taxonomic scope" value="Bacteria"/>
</dbReference>
<dbReference type="Gene3D" id="1.10.1200.10">
    <property type="entry name" value="ACP-like"/>
    <property type="match status" value="1"/>
</dbReference>
<accession>D7CC12</accession>
<dbReference type="Pfam" id="PF16197">
    <property type="entry name" value="KAsynt_C_assoc"/>
    <property type="match status" value="1"/>
</dbReference>
<dbReference type="eggNOG" id="COG1020">
    <property type="taxonomic scope" value="Bacteria"/>
</dbReference>
<dbReference type="InterPro" id="IPR057326">
    <property type="entry name" value="KR_dom"/>
</dbReference>
<feature type="domain" description="Ketosynthase family 3 (KS3)" evidence="13">
    <location>
        <begin position="31"/>
        <end position="457"/>
    </location>
</feature>
<keyword evidence="4" id="KW-0597">Phosphoprotein</keyword>
<dbReference type="Pfam" id="PF21089">
    <property type="entry name" value="PKS_DH_N"/>
    <property type="match status" value="1"/>
</dbReference>
<feature type="active site" description="Proton donor; for dehydratase activity" evidence="9">
    <location>
        <position position="1149"/>
    </location>
</feature>
<dbReference type="InterPro" id="IPR055123">
    <property type="entry name" value="SpnB-like_Rossmann"/>
</dbReference>
<dbReference type="GO" id="GO:0004312">
    <property type="term" value="F:fatty acid synthase activity"/>
    <property type="evidence" value="ECO:0007669"/>
    <property type="project" value="TreeGrafter"/>
</dbReference>
<keyword evidence="16" id="KW-1185">Reference proteome</keyword>
<feature type="compositionally biased region" description="Low complexity" evidence="11">
    <location>
        <begin position="475"/>
        <end position="489"/>
    </location>
</feature>
<dbReference type="InterPro" id="IPR042104">
    <property type="entry name" value="PKS_dehydratase_sf"/>
</dbReference>
<dbReference type="SMART" id="SM00822">
    <property type="entry name" value="PKS_KR"/>
    <property type="match status" value="1"/>
</dbReference>
<dbReference type="InterPro" id="IPR014043">
    <property type="entry name" value="Acyl_transferase_dom"/>
</dbReference>